<gene>
    <name evidence="1" type="ORF">CEXT_82711</name>
</gene>
<evidence type="ECO:0000313" key="2">
    <source>
        <dbReference type="Proteomes" id="UP001054945"/>
    </source>
</evidence>
<evidence type="ECO:0000313" key="1">
    <source>
        <dbReference type="EMBL" id="GIX93175.1"/>
    </source>
</evidence>
<dbReference type="Proteomes" id="UP001054945">
    <property type="component" value="Unassembled WGS sequence"/>
</dbReference>
<organism evidence="1 2">
    <name type="scientific">Caerostris extrusa</name>
    <name type="common">Bark spider</name>
    <name type="synonym">Caerostris bankana</name>
    <dbReference type="NCBI Taxonomy" id="172846"/>
    <lineage>
        <taxon>Eukaryota</taxon>
        <taxon>Metazoa</taxon>
        <taxon>Ecdysozoa</taxon>
        <taxon>Arthropoda</taxon>
        <taxon>Chelicerata</taxon>
        <taxon>Arachnida</taxon>
        <taxon>Araneae</taxon>
        <taxon>Araneomorphae</taxon>
        <taxon>Entelegynae</taxon>
        <taxon>Araneoidea</taxon>
        <taxon>Araneidae</taxon>
        <taxon>Caerostris</taxon>
    </lineage>
</organism>
<proteinExistence type="predicted"/>
<reference evidence="1 2" key="1">
    <citation type="submission" date="2021-06" db="EMBL/GenBank/DDBJ databases">
        <title>Caerostris extrusa draft genome.</title>
        <authorList>
            <person name="Kono N."/>
            <person name="Arakawa K."/>
        </authorList>
    </citation>
    <scope>NUCLEOTIDE SEQUENCE [LARGE SCALE GENOMIC DNA]</scope>
</reference>
<sequence length="74" mass="8453">MSFSVENLQGNLLYAVRCWPRLDQRIRRMASLADGKVSGRAEKVCEEIDQVASARTERVLQRQDQTALYHGNCL</sequence>
<protein>
    <submittedName>
        <fullName evidence="1">Uncharacterized protein</fullName>
    </submittedName>
</protein>
<keyword evidence="2" id="KW-1185">Reference proteome</keyword>
<comment type="caution">
    <text evidence="1">The sequence shown here is derived from an EMBL/GenBank/DDBJ whole genome shotgun (WGS) entry which is preliminary data.</text>
</comment>
<name>A0AAV4P7K6_CAEEX</name>
<accession>A0AAV4P7K6</accession>
<dbReference type="AlphaFoldDB" id="A0AAV4P7K6"/>
<dbReference type="EMBL" id="BPLR01004208">
    <property type="protein sequence ID" value="GIX93175.1"/>
    <property type="molecule type" value="Genomic_DNA"/>
</dbReference>